<keyword evidence="2" id="KW-1185">Reference proteome</keyword>
<protein>
    <submittedName>
        <fullName evidence="1">Uncharacterized protein</fullName>
    </submittedName>
</protein>
<dbReference type="Proteomes" id="UP000199559">
    <property type="component" value="Unassembled WGS sequence"/>
</dbReference>
<dbReference type="PROSITE" id="PS51257">
    <property type="entry name" value="PROKAR_LIPOPROTEIN"/>
    <property type="match status" value="1"/>
</dbReference>
<dbReference type="RefSeq" id="WP_143067833.1">
    <property type="nucleotide sequence ID" value="NZ_FORM01000010.1"/>
</dbReference>
<organism evidence="1 2">
    <name type="scientific">Olleya namhaensis</name>
    <dbReference type="NCBI Taxonomy" id="1144750"/>
    <lineage>
        <taxon>Bacteria</taxon>
        <taxon>Pseudomonadati</taxon>
        <taxon>Bacteroidota</taxon>
        <taxon>Flavobacteriia</taxon>
        <taxon>Flavobacteriales</taxon>
        <taxon>Flavobacteriaceae</taxon>
    </lineage>
</organism>
<proteinExistence type="predicted"/>
<accession>A0A1I3SG46</accession>
<name>A0A1I3SG46_9FLAO</name>
<sequence length="197" mass="22275">MSLFKKITYLFIISMFFACSDENQNQKNESSIDSVEIQSKFLFREALKELDANFENFKKINNIELSDDLIIGKEKDGFIFKDDIKKQLVIFKTKRIGLLTGYDIVVSDFSLLKAIDNNGFPMLIVKGYCNQTKEPLTIGIDVLKLKDGYSLRVQDPISSIVCNGCRRGCNPKRDSAGDGYCTDCKITNSNCSKTETL</sequence>
<evidence type="ECO:0000313" key="1">
    <source>
        <dbReference type="EMBL" id="SFJ56446.1"/>
    </source>
</evidence>
<gene>
    <name evidence="1" type="ORF">SAMN05443431_11012</name>
</gene>
<dbReference type="AlphaFoldDB" id="A0A1I3SG46"/>
<reference evidence="2" key="1">
    <citation type="submission" date="2016-10" db="EMBL/GenBank/DDBJ databases">
        <authorList>
            <person name="Varghese N."/>
            <person name="Submissions S."/>
        </authorList>
    </citation>
    <scope>NUCLEOTIDE SEQUENCE [LARGE SCALE GENOMIC DNA]</scope>
    <source>
        <strain evidence="2">DSM 28881</strain>
    </source>
</reference>
<evidence type="ECO:0000313" key="2">
    <source>
        <dbReference type="Proteomes" id="UP000199559"/>
    </source>
</evidence>
<dbReference type="EMBL" id="FORM01000010">
    <property type="protein sequence ID" value="SFJ56446.1"/>
    <property type="molecule type" value="Genomic_DNA"/>
</dbReference>